<dbReference type="AlphaFoldDB" id="A0AAX2J9K3"/>
<feature type="transmembrane region" description="Helical" evidence="1">
    <location>
        <begin position="60"/>
        <end position="77"/>
    </location>
</feature>
<dbReference type="GeneID" id="78455409"/>
<accession>A0AAX2J9K3</accession>
<evidence type="ECO:0000313" key="2">
    <source>
        <dbReference type="EMBL" id="SQJ00545.1"/>
    </source>
</evidence>
<protein>
    <recommendedName>
        <fullName evidence="4">YcxB-like protein domain-containing protein</fullName>
    </recommendedName>
</protein>
<keyword evidence="1" id="KW-0812">Transmembrane</keyword>
<gene>
    <name evidence="2" type="ORF">NCTC12112_00825</name>
</gene>
<dbReference type="Proteomes" id="UP000249008">
    <property type="component" value="Chromosome 1"/>
</dbReference>
<proteinExistence type="predicted"/>
<dbReference type="KEGG" id="ful:C4N20_11345"/>
<name>A0AAX2J9K3_9FUSO</name>
<dbReference type="EMBL" id="LS483487">
    <property type="protein sequence ID" value="SQJ00545.1"/>
    <property type="molecule type" value="Genomic_DNA"/>
</dbReference>
<evidence type="ECO:0000256" key="1">
    <source>
        <dbReference type="SAM" id="Phobius"/>
    </source>
</evidence>
<dbReference type="RefSeq" id="WP_005976441.1">
    <property type="nucleotide sequence ID" value="NZ_CABKNW010000001.1"/>
</dbReference>
<evidence type="ECO:0000313" key="3">
    <source>
        <dbReference type="Proteomes" id="UP000249008"/>
    </source>
</evidence>
<keyword evidence="1" id="KW-1133">Transmembrane helix</keyword>
<evidence type="ECO:0008006" key="4">
    <source>
        <dbReference type="Google" id="ProtNLM"/>
    </source>
</evidence>
<reference evidence="2 3" key="1">
    <citation type="submission" date="2018-06" db="EMBL/GenBank/DDBJ databases">
        <authorList>
            <consortium name="Pathogen Informatics"/>
            <person name="Doyle S."/>
        </authorList>
    </citation>
    <scope>NUCLEOTIDE SEQUENCE [LARGE SCALE GENOMIC DNA]</scope>
    <source>
        <strain evidence="2 3">NCTC12112</strain>
    </source>
</reference>
<sequence length="162" mass="18552">MLFYEDFVKSINSKSNIEMKGIEKFSVEIKRIVSGVGIGIPLILAGLFQGYLAIIENVKVIPIVFAVAFLFLGIRQLKNTFSYKVAVDTEKRILIGEKLIQPLADIESCTLTERKIGKNLQVVLDIITLDRKQIIIPLYMKNKERFVLVMRSLLEEKFFIKK</sequence>
<keyword evidence="1" id="KW-0472">Membrane</keyword>
<organism evidence="2 3">
    <name type="scientific">Fusobacterium ulcerans</name>
    <dbReference type="NCBI Taxonomy" id="861"/>
    <lineage>
        <taxon>Bacteria</taxon>
        <taxon>Fusobacteriati</taxon>
        <taxon>Fusobacteriota</taxon>
        <taxon>Fusobacteriia</taxon>
        <taxon>Fusobacteriales</taxon>
        <taxon>Fusobacteriaceae</taxon>
        <taxon>Fusobacterium</taxon>
    </lineage>
</organism>
<feature type="transmembrane region" description="Helical" evidence="1">
    <location>
        <begin position="32"/>
        <end position="54"/>
    </location>
</feature>